<accession>A0AAF0KD09</accession>
<dbReference type="SUPFAM" id="SSF141371">
    <property type="entry name" value="PilZ domain-like"/>
    <property type="match status" value="1"/>
</dbReference>
<dbReference type="AlphaFoldDB" id="A0AAF0KD09"/>
<dbReference type="Pfam" id="PF07238">
    <property type="entry name" value="PilZ"/>
    <property type="match status" value="1"/>
</dbReference>
<protein>
    <submittedName>
        <fullName evidence="3">PilZ domain-containing protein</fullName>
    </submittedName>
</protein>
<sequence>MMGPNKMEASVTGNMTMSNRGAGRSKTRIYGTVQYFSQSVQGRVVDLSATGMALEMDGPFAAAKGSRVKVQSEDLGFIEGTVQWQHANRLGLSLQLSTNTLAQLSSYFRFFHEEVKPTLAG</sequence>
<organism evidence="3 4">
    <name type="scientific">Agrobacterium larrymoorei</name>
    <dbReference type="NCBI Taxonomy" id="160699"/>
    <lineage>
        <taxon>Bacteria</taxon>
        <taxon>Pseudomonadati</taxon>
        <taxon>Pseudomonadota</taxon>
        <taxon>Alphaproteobacteria</taxon>
        <taxon>Hyphomicrobiales</taxon>
        <taxon>Rhizobiaceae</taxon>
        <taxon>Rhizobium/Agrobacterium group</taxon>
        <taxon>Agrobacterium</taxon>
    </lineage>
</organism>
<feature type="domain" description="PilZ" evidence="2">
    <location>
        <begin position="20"/>
        <end position="107"/>
    </location>
</feature>
<evidence type="ECO:0000313" key="3">
    <source>
        <dbReference type="EMBL" id="WHA40196.1"/>
    </source>
</evidence>
<gene>
    <name evidence="3" type="ORF">CFBP5477_010160</name>
</gene>
<dbReference type="Proteomes" id="UP000298664">
    <property type="component" value="Chromosome Circular"/>
</dbReference>
<dbReference type="GO" id="GO:0035438">
    <property type="term" value="F:cyclic-di-GMP binding"/>
    <property type="evidence" value="ECO:0007669"/>
    <property type="project" value="InterPro"/>
</dbReference>
<dbReference type="InterPro" id="IPR009875">
    <property type="entry name" value="PilZ_domain"/>
</dbReference>
<evidence type="ECO:0000313" key="4">
    <source>
        <dbReference type="Proteomes" id="UP000298664"/>
    </source>
</evidence>
<proteinExistence type="predicted"/>
<evidence type="ECO:0000259" key="2">
    <source>
        <dbReference type="Pfam" id="PF07238"/>
    </source>
</evidence>
<feature type="region of interest" description="Disordered" evidence="1">
    <location>
        <begin position="1"/>
        <end position="23"/>
    </location>
</feature>
<reference evidence="3" key="1">
    <citation type="submission" date="2023-05" db="EMBL/GenBank/DDBJ databases">
        <title>Complete genome sequence of Agrobacterium larrymoorei CFBP5477.</title>
        <authorList>
            <person name="Yen H.-C."/>
            <person name="Chou L."/>
            <person name="Lin Y.-C."/>
            <person name="Lai E.-M."/>
            <person name="Kuo C.-H."/>
        </authorList>
    </citation>
    <scope>NUCLEOTIDE SEQUENCE</scope>
    <source>
        <strain evidence="3">CFBP5477</strain>
    </source>
</reference>
<dbReference type="Gene3D" id="2.40.10.220">
    <property type="entry name" value="predicted glycosyltransferase like domains"/>
    <property type="match status" value="1"/>
</dbReference>
<name>A0AAF0KD09_9HYPH</name>
<dbReference type="EMBL" id="CP124733">
    <property type="protein sequence ID" value="WHA40196.1"/>
    <property type="molecule type" value="Genomic_DNA"/>
</dbReference>
<evidence type="ECO:0000256" key="1">
    <source>
        <dbReference type="SAM" id="MobiDB-lite"/>
    </source>
</evidence>